<dbReference type="InterPro" id="IPR007939">
    <property type="entry name" value="Cu-R_B_prcur"/>
</dbReference>
<dbReference type="GO" id="GO:0005507">
    <property type="term" value="F:copper ion binding"/>
    <property type="evidence" value="ECO:0007669"/>
    <property type="project" value="InterPro"/>
</dbReference>
<feature type="compositionally biased region" description="Polar residues" evidence="1">
    <location>
        <begin position="47"/>
        <end position="74"/>
    </location>
</feature>
<feature type="region of interest" description="Disordered" evidence="1">
    <location>
        <begin position="38"/>
        <end position="93"/>
    </location>
</feature>
<dbReference type="Proteomes" id="UP000248168">
    <property type="component" value="Unassembled WGS sequence"/>
</dbReference>
<gene>
    <name evidence="2" type="ORF">NITLEN_60175</name>
</gene>
<evidence type="ECO:0000256" key="1">
    <source>
        <dbReference type="SAM" id="MobiDB-lite"/>
    </source>
</evidence>
<dbReference type="EMBL" id="OUNR01000019">
    <property type="protein sequence ID" value="SPP66372.1"/>
    <property type="molecule type" value="Genomic_DNA"/>
</dbReference>
<dbReference type="RefSeq" id="WP_219999475.1">
    <property type="nucleotide sequence ID" value="NZ_OUNR01000019.1"/>
</dbReference>
<organism evidence="2 3">
    <name type="scientific">Nitrospira lenta</name>
    <dbReference type="NCBI Taxonomy" id="1436998"/>
    <lineage>
        <taxon>Bacteria</taxon>
        <taxon>Pseudomonadati</taxon>
        <taxon>Nitrospirota</taxon>
        <taxon>Nitrospiria</taxon>
        <taxon>Nitrospirales</taxon>
        <taxon>Nitrospiraceae</taxon>
        <taxon>Nitrospira</taxon>
    </lineage>
</organism>
<dbReference type="GO" id="GO:0006878">
    <property type="term" value="P:intracellular copper ion homeostasis"/>
    <property type="evidence" value="ECO:0007669"/>
    <property type="project" value="InterPro"/>
</dbReference>
<dbReference type="Pfam" id="PF05275">
    <property type="entry name" value="CopB"/>
    <property type="match status" value="1"/>
</dbReference>
<dbReference type="InParanoid" id="A0A330LAP2"/>
<dbReference type="AlphaFoldDB" id="A0A330LAP2"/>
<proteinExistence type="predicted"/>
<sequence length="314" mass="35138">MTGSCPPGRLSASFLAVFLLCLVGQGIGARGIGAQSTFDPSPHVTWSEGTNNTSSKAPRRFTATSESLSSNASTGRDRTRPNVLPQQDWPPPVNDEEHHLFTLVDVLEFRPKTGGGESTSDYRWDVEGWYGGDYNRLWFKSEGQRGTAFKADYDVDFQLLYGRFIQKYYDFQIGPRVETQTFRGRNVTRGFGVIGIEGIVPYNYALEATAFIDQNGAVSARLTLTKDLLLTERLILQTRLETNAAIQRVEEFTTGSGLNNLEFGVRLRYEIRREFAPYVGISLDRSFGETATLVRQEGGNPSQIRFMVGVRAWF</sequence>
<accession>A0A330LAP2</accession>
<name>A0A330LAP2_9BACT</name>
<evidence type="ECO:0000313" key="3">
    <source>
        <dbReference type="Proteomes" id="UP000248168"/>
    </source>
</evidence>
<dbReference type="GO" id="GO:0009279">
    <property type="term" value="C:cell outer membrane"/>
    <property type="evidence" value="ECO:0007669"/>
    <property type="project" value="InterPro"/>
</dbReference>
<reference evidence="3" key="1">
    <citation type="submission" date="2018-04" db="EMBL/GenBank/DDBJ databases">
        <authorList>
            <person name="Lucker S."/>
            <person name="Sakoula D."/>
        </authorList>
    </citation>
    <scope>NUCLEOTIDE SEQUENCE [LARGE SCALE GENOMIC DNA]</scope>
</reference>
<protein>
    <submittedName>
        <fullName evidence="2">Copper resistance B</fullName>
    </submittedName>
</protein>
<keyword evidence="3" id="KW-1185">Reference proteome</keyword>
<evidence type="ECO:0000313" key="2">
    <source>
        <dbReference type="EMBL" id="SPP66372.1"/>
    </source>
</evidence>